<dbReference type="InterPro" id="IPR005790">
    <property type="entry name" value="DNA_polIII_delta"/>
</dbReference>
<evidence type="ECO:0000256" key="1">
    <source>
        <dbReference type="ARBA" id="ARBA00012417"/>
    </source>
</evidence>
<dbReference type="GO" id="GO:0003677">
    <property type="term" value="F:DNA binding"/>
    <property type="evidence" value="ECO:0007669"/>
    <property type="project" value="InterPro"/>
</dbReference>
<dbReference type="GO" id="GO:0006261">
    <property type="term" value="P:DNA-templated DNA replication"/>
    <property type="evidence" value="ECO:0007669"/>
    <property type="project" value="TreeGrafter"/>
</dbReference>
<dbReference type="InterPro" id="IPR010372">
    <property type="entry name" value="DNA_pol3_delta_N"/>
</dbReference>
<dbReference type="RefSeq" id="WP_011949623.1">
    <property type="nucleotide sequence ID" value="NC_009497.1"/>
</dbReference>
<evidence type="ECO:0000256" key="3">
    <source>
        <dbReference type="ARBA" id="ARBA00022679"/>
    </source>
</evidence>
<organism evidence="11 12">
    <name type="scientific">Mycoplasmopsis agalactiae (strain NCTC 10123 / CIP 59.7 / PG2)</name>
    <name type="common">Mycoplasma agalactiae</name>
    <dbReference type="NCBI Taxonomy" id="347257"/>
    <lineage>
        <taxon>Bacteria</taxon>
        <taxon>Bacillati</taxon>
        <taxon>Mycoplasmatota</taxon>
        <taxon>Mycoplasmoidales</taxon>
        <taxon>Metamycoplasmataceae</taxon>
        <taxon>Mycoplasmopsis</taxon>
    </lineage>
</organism>
<evidence type="ECO:0000313" key="12">
    <source>
        <dbReference type="Proteomes" id="UP000007065"/>
    </source>
</evidence>
<proteinExistence type="inferred from homology"/>
<evidence type="ECO:0000256" key="5">
    <source>
        <dbReference type="ARBA" id="ARBA00022705"/>
    </source>
</evidence>
<dbReference type="InterPro" id="IPR008921">
    <property type="entry name" value="DNA_pol3_clamp-load_cplx_C"/>
</dbReference>
<comment type="catalytic activity">
    <reaction evidence="8">
        <text>DNA(n) + a 2'-deoxyribonucleoside 5'-triphosphate = DNA(n+1) + diphosphate</text>
        <dbReference type="Rhea" id="RHEA:22508"/>
        <dbReference type="Rhea" id="RHEA-COMP:17339"/>
        <dbReference type="Rhea" id="RHEA-COMP:17340"/>
        <dbReference type="ChEBI" id="CHEBI:33019"/>
        <dbReference type="ChEBI" id="CHEBI:61560"/>
        <dbReference type="ChEBI" id="CHEBI:173112"/>
        <dbReference type="EC" id="2.7.7.7"/>
    </reaction>
</comment>
<dbReference type="STRING" id="347257.MAG4540"/>
<dbReference type="SUPFAM" id="SSF48019">
    <property type="entry name" value="post-AAA+ oligomerization domain-like"/>
    <property type="match status" value="1"/>
</dbReference>
<evidence type="ECO:0000259" key="9">
    <source>
        <dbReference type="Pfam" id="PF06144"/>
    </source>
</evidence>
<dbReference type="Gene3D" id="1.20.272.10">
    <property type="match status" value="1"/>
</dbReference>
<dbReference type="HOGENOM" id="CLU_044694_4_1_14"/>
<dbReference type="EC" id="2.7.7.7" evidence="1"/>
<evidence type="ECO:0000256" key="7">
    <source>
        <dbReference type="ARBA" id="ARBA00034754"/>
    </source>
</evidence>
<gene>
    <name evidence="11" type="ordered locus">MAG4540</name>
</gene>
<dbReference type="EMBL" id="CU179680">
    <property type="protein sequence ID" value="CAL59152.1"/>
    <property type="molecule type" value="Genomic_DNA"/>
</dbReference>
<reference evidence="12" key="1">
    <citation type="journal article" date="2007" name="PLoS Genet.">
        <title>Being pathogenic, plastic, and sexual while living with a nearly minimal bacterial genome.</title>
        <authorList>
            <person name="Sirand-Pugnet P."/>
            <person name="Lartigue C."/>
            <person name="Marenda M."/>
            <person name="Jacob D."/>
            <person name="Barre A."/>
            <person name="Barbe V."/>
            <person name="Schenowitz C."/>
            <person name="Mangenot S."/>
            <person name="Couloux A."/>
            <person name="Segurens B."/>
            <person name="de Daruvar A."/>
            <person name="Blanchard A."/>
            <person name="Citti C."/>
        </authorList>
    </citation>
    <scope>NUCLEOTIDE SEQUENCE [LARGE SCALE GENOMIC DNA]</scope>
    <source>
        <strain evidence="12">PG2</strain>
    </source>
</reference>
<dbReference type="Gene3D" id="3.40.50.300">
    <property type="entry name" value="P-loop containing nucleotide triphosphate hydrolases"/>
    <property type="match status" value="1"/>
</dbReference>
<dbReference type="Gene3D" id="1.10.8.60">
    <property type="match status" value="1"/>
</dbReference>
<dbReference type="GO" id="GO:0003887">
    <property type="term" value="F:DNA-directed DNA polymerase activity"/>
    <property type="evidence" value="ECO:0007669"/>
    <property type="project" value="UniProtKB-KW"/>
</dbReference>
<evidence type="ECO:0000259" key="10">
    <source>
        <dbReference type="Pfam" id="PF21694"/>
    </source>
</evidence>
<feature type="domain" description="DNA polymerase III delta subunit-like C-terminal" evidence="10">
    <location>
        <begin position="199"/>
        <end position="318"/>
    </location>
</feature>
<dbReference type="Pfam" id="PF21694">
    <property type="entry name" value="DNA_pol3_delta_C"/>
    <property type="match status" value="1"/>
</dbReference>
<name>A5IYP3_MYCAP</name>
<protein>
    <recommendedName>
        <fullName evidence="2">DNA polymerase III subunit delta</fullName>
        <ecNumber evidence="1">2.7.7.7</ecNumber>
    </recommendedName>
</protein>
<keyword evidence="5" id="KW-0235">DNA replication</keyword>
<keyword evidence="3" id="KW-0808">Transferase</keyword>
<evidence type="ECO:0000256" key="2">
    <source>
        <dbReference type="ARBA" id="ARBA00017703"/>
    </source>
</evidence>
<evidence type="ECO:0000256" key="8">
    <source>
        <dbReference type="ARBA" id="ARBA00049244"/>
    </source>
</evidence>
<keyword evidence="6" id="KW-0239">DNA-directed DNA polymerase</keyword>
<dbReference type="InterPro" id="IPR048466">
    <property type="entry name" value="DNA_pol3_delta-like_C"/>
</dbReference>
<dbReference type="SUPFAM" id="SSF52540">
    <property type="entry name" value="P-loop containing nucleoside triphosphate hydrolases"/>
    <property type="match status" value="1"/>
</dbReference>
<keyword evidence="12" id="KW-1185">Reference proteome</keyword>
<dbReference type="AlphaFoldDB" id="A5IYP3"/>
<sequence>MIFICGSEKFLIEQEVEKIKKENSDKTIEIFRFDDQALVSDLISSASANSLFSGAKLFLIYNLDFFEKATFKDESDNVKDLINALKINKQDKFVFINQNIFSKDKIAVNIWTKFIFENNEHKVKMIEAKEMSESNLFSLAKSLANRYNIHISDEAIKLLISKVNNDSLMLNSELKKLSNLNSIITPEIIESSTETLLGEDIFAFSNALETNDLGIIWARYKEKMLEGVEISVLIGQISQIFIIAHQIYAYKVCQLSIDQLSKDLRINSYRIKKISYFLSKVGINKIKKMILSLSKLDKDVKNGLVSEKIGFERFLITYFNWPIRV</sequence>
<dbReference type="Proteomes" id="UP000007065">
    <property type="component" value="Chromosome"/>
</dbReference>
<dbReference type="PANTHER" id="PTHR34388:SF1">
    <property type="entry name" value="DNA POLYMERASE III SUBUNIT DELTA"/>
    <property type="match status" value="1"/>
</dbReference>
<keyword evidence="4" id="KW-0548">Nucleotidyltransferase</keyword>
<dbReference type="PANTHER" id="PTHR34388">
    <property type="entry name" value="DNA POLYMERASE III SUBUNIT DELTA"/>
    <property type="match status" value="1"/>
</dbReference>
<evidence type="ECO:0000256" key="4">
    <source>
        <dbReference type="ARBA" id="ARBA00022695"/>
    </source>
</evidence>
<dbReference type="Pfam" id="PF06144">
    <property type="entry name" value="DNA_pol3_delta"/>
    <property type="match status" value="1"/>
</dbReference>
<comment type="similarity">
    <text evidence="7">Belongs to the DNA polymerase HolA subunit family.</text>
</comment>
<evidence type="ECO:0000313" key="11">
    <source>
        <dbReference type="EMBL" id="CAL59152.1"/>
    </source>
</evidence>
<evidence type="ECO:0000256" key="6">
    <source>
        <dbReference type="ARBA" id="ARBA00022932"/>
    </source>
</evidence>
<dbReference type="GO" id="GO:0009360">
    <property type="term" value="C:DNA polymerase III complex"/>
    <property type="evidence" value="ECO:0007669"/>
    <property type="project" value="InterPro"/>
</dbReference>
<dbReference type="NCBIfam" id="TIGR01128">
    <property type="entry name" value="holA"/>
    <property type="match status" value="1"/>
</dbReference>
<dbReference type="InterPro" id="IPR027417">
    <property type="entry name" value="P-loop_NTPase"/>
</dbReference>
<dbReference type="GeneID" id="93358195"/>
<dbReference type="KEGG" id="maa:MAG4540"/>
<feature type="domain" description="DNA polymerase III delta N-terminal" evidence="9">
    <location>
        <begin position="3"/>
        <end position="115"/>
    </location>
</feature>
<accession>A5IYP3</accession>